<protein>
    <submittedName>
        <fullName evidence="1">Acetyltransferase</fullName>
    </submittedName>
</protein>
<evidence type="ECO:0000313" key="2">
    <source>
        <dbReference type="Proteomes" id="UP000207580"/>
    </source>
</evidence>
<dbReference type="KEGG" id="vg:16213092"/>
<dbReference type="OrthoDB" id="14765at10239"/>
<dbReference type="GeneID" id="16213092"/>
<sequence length="136" mass="14936">MCATFAEEIPMIDVKPVDWNTFAVAMRHARSVSQRIADATSSPDEMPSSYSFFLTEDAQSGYGVAGDGTLVGVFSLVKGRGESLIWSAILHHGADKLDCFDGFLPTYYKRFGFAETERVPNWTPGEPDVVFMALSV</sequence>
<dbReference type="Proteomes" id="UP000207580">
    <property type="component" value="Segment"/>
</dbReference>
<reference evidence="1 2" key="1">
    <citation type="journal article" date="2013" name="J. Bacteriol.">
        <title>Evolutionary Relationships among Actinophages and a Putative Adaptation for Growth in Streptomyces spp.</title>
        <authorList>
            <person name="Smith M.C."/>
            <person name="Hendrix R.W."/>
            <person name="Dedrick R."/>
            <person name="Mitchell K."/>
            <person name="Ko C.C."/>
            <person name="Russell D."/>
            <person name="Bell E."/>
            <person name="Gregory M."/>
            <person name="Bibb M.J."/>
            <person name="Pethick F."/>
            <person name="Jacobs-Sera D."/>
            <person name="Herron P."/>
            <person name="Buttner M.J."/>
            <person name="Hatfull G.F."/>
        </authorList>
    </citation>
    <scope>NUCLEOTIDE SEQUENCE [LARGE SCALE GENOMIC DNA]</scope>
</reference>
<evidence type="ECO:0000313" key="1">
    <source>
        <dbReference type="EMBL" id="AGM12251.1"/>
    </source>
</evidence>
<accession>R4TIN4</accession>
<name>R4TIN4_9CAUD</name>
<dbReference type="EMBL" id="KC700558">
    <property type="protein sequence ID" value="AGM12251.1"/>
    <property type="molecule type" value="Genomic_DNA"/>
</dbReference>
<gene>
    <name evidence="1" type="primary">76</name>
    <name evidence="1" type="ORF">ZEMLYA_76</name>
</gene>
<keyword evidence="2" id="KW-1185">Reference proteome</keyword>
<dbReference type="RefSeq" id="YP_008060309.1">
    <property type="nucleotide sequence ID" value="NC_021339.1"/>
</dbReference>
<organism evidence="1 2">
    <name type="scientific">Streptomyces phage Zemlya</name>
    <dbReference type="NCBI Taxonomy" id="1327760"/>
    <lineage>
        <taxon>Viruses</taxon>
        <taxon>Duplodnaviria</taxon>
        <taxon>Heunggongvirae</taxon>
        <taxon>Uroviricota</taxon>
        <taxon>Caudoviricetes</taxon>
        <taxon>Arquatrovirinae</taxon>
        <taxon>Likavirus</taxon>
        <taxon>Likavirus zemlya</taxon>
    </lineage>
</organism>
<proteinExistence type="predicted"/>